<name>A0A4V1Q228_9AGAR</name>
<dbReference type="Proteomes" id="UP000290288">
    <property type="component" value="Unassembled WGS sequence"/>
</dbReference>
<dbReference type="AlphaFoldDB" id="A0A4V1Q228"/>
<keyword evidence="2" id="KW-1185">Reference proteome</keyword>
<gene>
    <name evidence="1" type="ORF">EST38_g12219</name>
</gene>
<dbReference type="STRING" id="2316362.A0A4V1Q228"/>
<reference evidence="1 2" key="1">
    <citation type="submission" date="2019-01" db="EMBL/GenBank/DDBJ databases">
        <title>Draft genome sequence of Psathyrella aberdarensis IHI B618.</title>
        <authorList>
            <person name="Buettner E."/>
            <person name="Kellner H."/>
        </authorList>
    </citation>
    <scope>NUCLEOTIDE SEQUENCE [LARGE SCALE GENOMIC DNA]</scope>
    <source>
        <strain evidence="1 2">IHI B618</strain>
    </source>
</reference>
<evidence type="ECO:0000313" key="1">
    <source>
        <dbReference type="EMBL" id="RXW13638.1"/>
    </source>
</evidence>
<evidence type="ECO:0000313" key="2">
    <source>
        <dbReference type="Proteomes" id="UP000290288"/>
    </source>
</evidence>
<comment type="caution">
    <text evidence="1">The sequence shown here is derived from an EMBL/GenBank/DDBJ whole genome shotgun (WGS) entry which is preliminary data.</text>
</comment>
<dbReference type="OrthoDB" id="3269417at2759"/>
<sequence>MENNYAVDGNKVEALLKSQSLVPVDNAFFSSQFLPFIVSILPALMVDILHEFEIGVWKRLFIHLIHLLEAFSQTLGTTLTA</sequence>
<proteinExistence type="predicted"/>
<accession>A0A4V1Q228</accession>
<dbReference type="EMBL" id="SDEE01000866">
    <property type="protein sequence ID" value="RXW13638.1"/>
    <property type="molecule type" value="Genomic_DNA"/>
</dbReference>
<protein>
    <submittedName>
        <fullName evidence="1">Uncharacterized protein</fullName>
    </submittedName>
</protein>
<organism evidence="1 2">
    <name type="scientific">Candolleomyces aberdarensis</name>
    <dbReference type="NCBI Taxonomy" id="2316362"/>
    <lineage>
        <taxon>Eukaryota</taxon>
        <taxon>Fungi</taxon>
        <taxon>Dikarya</taxon>
        <taxon>Basidiomycota</taxon>
        <taxon>Agaricomycotina</taxon>
        <taxon>Agaricomycetes</taxon>
        <taxon>Agaricomycetidae</taxon>
        <taxon>Agaricales</taxon>
        <taxon>Agaricineae</taxon>
        <taxon>Psathyrellaceae</taxon>
        <taxon>Candolleomyces</taxon>
    </lineage>
</organism>